<feature type="transmembrane region" description="Helical" evidence="6">
    <location>
        <begin position="192"/>
        <end position="211"/>
    </location>
</feature>
<keyword evidence="9" id="KW-1185">Reference proteome</keyword>
<dbReference type="InterPro" id="IPR051449">
    <property type="entry name" value="ABC-2_transporter_component"/>
</dbReference>
<dbReference type="AlphaFoldDB" id="C0EEH5"/>
<evidence type="ECO:0000256" key="1">
    <source>
        <dbReference type="ARBA" id="ARBA00004651"/>
    </source>
</evidence>
<dbReference type="eggNOG" id="COG0842">
    <property type="taxonomic scope" value="Bacteria"/>
</dbReference>
<dbReference type="GO" id="GO:0140359">
    <property type="term" value="F:ABC-type transporter activity"/>
    <property type="evidence" value="ECO:0007669"/>
    <property type="project" value="InterPro"/>
</dbReference>
<dbReference type="STRING" id="537013.CLOSTMETH_02261"/>
<feature type="transmembrane region" description="Helical" evidence="6">
    <location>
        <begin position="232"/>
        <end position="257"/>
    </location>
</feature>
<dbReference type="PANTHER" id="PTHR30294">
    <property type="entry name" value="MEMBRANE COMPONENT OF ABC TRANSPORTER YHHJ-RELATED"/>
    <property type="match status" value="1"/>
</dbReference>
<feature type="domain" description="ABC-2 type transporter transmembrane" evidence="7">
    <location>
        <begin position="19"/>
        <end position="370"/>
    </location>
</feature>
<accession>C0EEH5</accession>
<organism evidence="8 9">
    <name type="scientific">[Clostridium] methylpentosum DSM 5476</name>
    <dbReference type="NCBI Taxonomy" id="537013"/>
    <lineage>
        <taxon>Bacteria</taxon>
        <taxon>Bacillati</taxon>
        <taxon>Bacillota</taxon>
        <taxon>Clostridia</taxon>
        <taxon>Eubacteriales</taxon>
        <taxon>Oscillospiraceae</taxon>
        <taxon>Oscillospiraceae incertae sedis</taxon>
    </lineage>
</organism>
<evidence type="ECO:0000256" key="5">
    <source>
        <dbReference type="ARBA" id="ARBA00023136"/>
    </source>
</evidence>
<gene>
    <name evidence="8" type="ORF">CLOSTMETH_02261</name>
</gene>
<dbReference type="Pfam" id="PF12698">
    <property type="entry name" value="ABC2_membrane_3"/>
    <property type="match status" value="1"/>
</dbReference>
<dbReference type="HOGENOM" id="CLU_731036_0_0_9"/>
<evidence type="ECO:0000256" key="3">
    <source>
        <dbReference type="ARBA" id="ARBA00022692"/>
    </source>
</evidence>
<dbReference type="EMBL" id="ACEC01000071">
    <property type="protein sequence ID" value="EEG30126.1"/>
    <property type="molecule type" value="Genomic_DNA"/>
</dbReference>
<keyword evidence="2" id="KW-1003">Cell membrane</keyword>
<keyword evidence="5 6" id="KW-0472">Membrane</keyword>
<dbReference type="Proteomes" id="UP000003340">
    <property type="component" value="Unassembled WGS sequence"/>
</dbReference>
<dbReference type="InterPro" id="IPR013525">
    <property type="entry name" value="ABC2_TM"/>
</dbReference>
<sequence>MSKIWILFRGNLRRNRLYLLLAVVGSVLICSMFGYVGGLSAEHQVGGIPVGILDNDNTVLTSDFQDYLSQEQGMRLTTDLDYDGLSTELIERHISAIIEIPVGFTQGILNGEEPRLDMTTLDDYENAAFLEAYLDSYLTAVHLLAEGAQGDAATFDTLLSDFSAQSVPVEETSVAALTQQQISQQDGFSTCIGFFVMLSFLFAMSLAFSVFDDRDNRLYQRIQIASVRPVQYVLGTSLFGLLNCLLFVALFCAFVLFSGFYTGVSIGVVLTLSVLYSLFIVGFALVAALYVPSKNAISALVIGTATITSLLGGAYFPIDTSPELLQKLALLTPQYWYMNAIRSIQQTPDFNWTINAVAIFLFALLCFLLAGIRFSNRKPSGQQ</sequence>
<feature type="transmembrane region" description="Helical" evidence="6">
    <location>
        <begin position="297"/>
        <end position="318"/>
    </location>
</feature>
<reference evidence="8 9" key="1">
    <citation type="submission" date="2009-01" db="EMBL/GenBank/DDBJ databases">
        <authorList>
            <person name="Fulton L."/>
            <person name="Clifton S."/>
            <person name="Fulton B."/>
            <person name="Xu J."/>
            <person name="Minx P."/>
            <person name="Pepin K.H."/>
            <person name="Johnson M."/>
            <person name="Bhonagiri V."/>
            <person name="Nash W.E."/>
            <person name="Mardis E.R."/>
            <person name="Wilson R.K."/>
        </authorList>
    </citation>
    <scope>NUCLEOTIDE SEQUENCE [LARGE SCALE GENOMIC DNA]</scope>
    <source>
        <strain evidence="8 9">DSM 5476</strain>
    </source>
</reference>
<feature type="transmembrane region" description="Helical" evidence="6">
    <location>
        <begin position="263"/>
        <end position="290"/>
    </location>
</feature>
<comment type="subcellular location">
    <subcellularLocation>
        <location evidence="1">Cell membrane</location>
        <topology evidence="1">Multi-pass membrane protein</topology>
    </subcellularLocation>
</comment>
<evidence type="ECO:0000259" key="7">
    <source>
        <dbReference type="Pfam" id="PF12698"/>
    </source>
</evidence>
<comment type="caution">
    <text evidence="8">The sequence shown here is derived from an EMBL/GenBank/DDBJ whole genome shotgun (WGS) entry which is preliminary data.</text>
</comment>
<feature type="transmembrane region" description="Helical" evidence="6">
    <location>
        <begin position="17"/>
        <end position="36"/>
    </location>
</feature>
<dbReference type="GO" id="GO:0005886">
    <property type="term" value="C:plasma membrane"/>
    <property type="evidence" value="ECO:0007669"/>
    <property type="project" value="UniProtKB-SubCell"/>
</dbReference>
<evidence type="ECO:0000256" key="6">
    <source>
        <dbReference type="SAM" id="Phobius"/>
    </source>
</evidence>
<evidence type="ECO:0000313" key="8">
    <source>
        <dbReference type="EMBL" id="EEG30126.1"/>
    </source>
</evidence>
<evidence type="ECO:0000313" key="9">
    <source>
        <dbReference type="Proteomes" id="UP000003340"/>
    </source>
</evidence>
<dbReference type="Gene3D" id="3.40.1710.10">
    <property type="entry name" value="abc type-2 transporter like domain"/>
    <property type="match status" value="1"/>
</dbReference>
<protein>
    <submittedName>
        <fullName evidence="8">ABC-2 type transporter</fullName>
    </submittedName>
</protein>
<evidence type="ECO:0000256" key="4">
    <source>
        <dbReference type="ARBA" id="ARBA00022989"/>
    </source>
</evidence>
<dbReference type="PANTHER" id="PTHR30294:SF45">
    <property type="entry name" value="LINEARMYCIN RESISTANCE PERMEASE PROTEIN LNRN"/>
    <property type="match status" value="1"/>
</dbReference>
<name>C0EEH5_9FIRM</name>
<evidence type="ECO:0000256" key="2">
    <source>
        <dbReference type="ARBA" id="ARBA00022475"/>
    </source>
</evidence>
<feature type="transmembrane region" description="Helical" evidence="6">
    <location>
        <begin position="352"/>
        <end position="372"/>
    </location>
</feature>
<proteinExistence type="predicted"/>
<keyword evidence="4 6" id="KW-1133">Transmembrane helix</keyword>
<keyword evidence="3 6" id="KW-0812">Transmembrane</keyword>
<reference evidence="8 9" key="2">
    <citation type="submission" date="2009-02" db="EMBL/GenBank/DDBJ databases">
        <title>Draft genome sequence of Clostridium methylpentosum (DSM 5476).</title>
        <authorList>
            <person name="Sudarsanam P."/>
            <person name="Ley R."/>
            <person name="Guruge J."/>
            <person name="Turnbaugh P.J."/>
            <person name="Mahowald M."/>
            <person name="Liep D."/>
            <person name="Gordon J."/>
        </authorList>
    </citation>
    <scope>NUCLEOTIDE SEQUENCE [LARGE SCALE GENOMIC DNA]</scope>
    <source>
        <strain evidence="8 9">DSM 5476</strain>
    </source>
</reference>